<evidence type="ECO:0000313" key="3">
    <source>
        <dbReference type="Proteomes" id="UP001396898"/>
    </source>
</evidence>
<evidence type="ECO:0000313" key="2">
    <source>
        <dbReference type="EMBL" id="KAK8005930.1"/>
    </source>
</evidence>
<name>A0ABR1R987_9PEZI</name>
<dbReference type="Proteomes" id="UP001396898">
    <property type="component" value="Unassembled WGS sequence"/>
</dbReference>
<feature type="compositionally biased region" description="Polar residues" evidence="1">
    <location>
        <begin position="113"/>
        <end position="122"/>
    </location>
</feature>
<organism evidence="2 3">
    <name type="scientific">Apiospora marii</name>
    <dbReference type="NCBI Taxonomy" id="335849"/>
    <lineage>
        <taxon>Eukaryota</taxon>
        <taxon>Fungi</taxon>
        <taxon>Dikarya</taxon>
        <taxon>Ascomycota</taxon>
        <taxon>Pezizomycotina</taxon>
        <taxon>Sordariomycetes</taxon>
        <taxon>Xylariomycetidae</taxon>
        <taxon>Amphisphaeriales</taxon>
        <taxon>Apiosporaceae</taxon>
        <taxon>Apiospora</taxon>
    </lineage>
</organism>
<sequence length="258" mass="28420">MPSTTDRLQDLLHPSLSYGPARILAYICRPQPPPPSPSSTSASSTITTFSTPLEEQPYYYHPQLQILDHLYLHIPPSLPPGHHHSPTAFLQRALSSAVARHRYPYHDPHLNQRDFSPTSYDSGSPEDAESLASTDIAACDIRINLRQPPQPTVFGPLSLCTSWMRPLSTLGEDEFRGVLLDVAQNRGVAEVIVLLRPAVFHSDATDAADDDEESEAEGSDVDGDDNPHDSLGIYSGSPSPDSTNHYRGRSRSRGRHPR</sequence>
<dbReference type="EMBL" id="JAQQWI010000017">
    <property type="protein sequence ID" value="KAK8005930.1"/>
    <property type="molecule type" value="Genomic_DNA"/>
</dbReference>
<reference evidence="2 3" key="1">
    <citation type="submission" date="2023-01" db="EMBL/GenBank/DDBJ databases">
        <title>Analysis of 21 Apiospora genomes using comparative genomics revels a genus with tremendous synthesis potential of carbohydrate active enzymes and secondary metabolites.</title>
        <authorList>
            <person name="Sorensen T."/>
        </authorList>
    </citation>
    <scope>NUCLEOTIDE SEQUENCE [LARGE SCALE GENOMIC DNA]</scope>
    <source>
        <strain evidence="2 3">CBS 20057</strain>
    </source>
</reference>
<accession>A0ABR1R987</accession>
<feature type="compositionally biased region" description="Basic residues" evidence="1">
    <location>
        <begin position="246"/>
        <end position="258"/>
    </location>
</feature>
<proteinExistence type="predicted"/>
<feature type="region of interest" description="Disordered" evidence="1">
    <location>
        <begin position="204"/>
        <end position="258"/>
    </location>
</feature>
<feature type="compositionally biased region" description="Acidic residues" evidence="1">
    <location>
        <begin position="206"/>
        <end position="224"/>
    </location>
</feature>
<feature type="compositionally biased region" description="Polar residues" evidence="1">
    <location>
        <begin position="236"/>
        <end position="245"/>
    </location>
</feature>
<evidence type="ECO:0000256" key="1">
    <source>
        <dbReference type="SAM" id="MobiDB-lite"/>
    </source>
</evidence>
<comment type="caution">
    <text evidence="2">The sequence shown here is derived from an EMBL/GenBank/DDBJ whole genome shotgun (WGS) entry which is preliminary data.</text>
</comment>
<feature type="region of interest" description="Disordered" evidence="1">
    <location>
        <begin position="106"/>
        <end position="131"/>
    </location>
</feature>
<gene>
    <name evidence="2" type="ORF">PG991_012227</name>
</gene>
<keyword evidence="3" id="KW-1185">Reference proteome</keyword>
<protein>
    <submittedName>
        <fullName evidence="2">Uncharacterized protein</fullName>
    </submittedName>
</protein>